<dbReference type="Proteomes" id="UP000481043">
    <property type="component" value="Unassembled WGS sequence"/>
</dbReference>
<dbReference type="SUPFAM" id="SSF109854">
    <property type="entry name" value="DinB/YfiT-like putative metalloenzymes"/>
    <property type="match status" value="1"/>
</dbReference>
<reference evidence="2 3" key="1">
    <citation type="submission" date="2020-02" db="EMBL/GenBank/DDBJ databases">
        <title>Bacillus aquiflavi sp. nov., isolated from yellow water of strong flavor Chinese baijiu in Yibin region of China.</title>
        <authorList>
            <person name="Xie J."/>
        </authorList>
    </citation>
    <scope>NUCLEOTIDE SEQUENCE [LARGE SCALE GENOMIC DNA]</scope>
    <source>
        <strain evidence="2 3">SA4</strain>
    </source>
</reference>
<sequence>MKQFKITRGQVVKFVKELNRDFFDVQPEGFNNTIHWHVGHVLLSAENFMFGFPKKSTNLPLYYTELFGMGTKPSDWQGEIPTLEELIQQLEDQSSRIQDLPMSFYEEKLPFNFPVGDIKTFGELFGFMLYHEAEHLGQMKAMKRIIGYKSKV</sequence>
<gene>
    <name evidence="2" type="ORF">G4D63_18345</name>
</gene>
<protein>
    <submittedName>
        <fullName evidence="2">DinB family protein</fullName>
    </submittedName>
</protein>
<dbReference type="Gene3D" id="1.20.120.450">
    <property type="entry name" value="dinb family like domain"/>
    <property type="match status" value="1"/>
</dbReference>
<dbReference type="RefSeq" id="WP_163181452.1">
    <property type="nucleotide sequence ID" value="NZ_JAAIWM010000008.1"/>
</dbReference>
<evidence type="ECO:0000313" key="2">
    <source>
        <dbReference type="EMBL" id="NEY73679.1"/>
    </source>
</evidence>
<dbReference type="Pfam" id="PF12867">
    <property type="entry name" value="DinB_2"/>
    <property type="match status" value="1"/>
</dbReference>
<name>A0A6M0QD44_9BACI</name>
<evidence type="ECO:0000259" key="1">
    <source>
        <dbReference type="Pfam" id="PF12867"/>
    </source>
</evidence>
<dbReference type="EMBL" id="JAAIWM010000008">
    <property type="protein sequence ID" value="NEY73679.1"/>
    <property type="molecule type" value="Genomic_DNA"/>
</dbReference>
<accession>A0A6M0QD44</accession>
<dbReference type="InterPro" id="IPR034660">
    <property type="entry name" value="DinB/YfiT-like"/>
</dbReference>
<proteinExistence type="predicted"/>
<feature type="domain" description="DinB-like" evidence="1">
    <location>
        <begin position="3"/>
        <end position="139"/>
    </location>
</feature>
<evidence type="ECO:0000313" key="3">
    <source>
        <dbReference type="Proteomes" id="UP000481043"/>
    </source>
</evidence>
<comment type="caution">
    <text evidence="2">The sequence shown here is derived from an EMBL/GenBank/DDBJ whole genome shotgun (WGS) entry which is preliminary data.</text>
</comment>
<dbReference type="InterPro" id="IPR024775">
    <property type="entry name" value="DinB-like"/>
</dbReference>
<organism evidence="2 3">
    <name type="scientific">Bacillus mesophilus</name>
    <dbReference type="NCBI Taxonomy" id="1808955"/>
    <lineage>
        <taxon>Bacteria</taxon>
        <taxon>Bacillati</taxon>
        <taxon>Bacillota</taxon>
        <taxon>Bacilli</taxon>
        <taxon>Bacillales</taxon>
        <taxon>Bacillaceae</taxon>
        <taxon>Bacillus</taxon>
    </lineage>
</organism>
<keyword evidence="3" id="KW-1185">Reference proteome</keyword>
<dbReference type="AlphaFoldDB" id="A0A6M0QD44"/>